<dbReference type="EMBL" id="WTPW01001398">
    <property type="protein sequence ID" value="KAF0437538.1"/>
    <property type="molecule type" value="Genomic_DNA"/>
</dbReference>
<dbReference type="AlphaFoldDB" id="A0A8H4A6Q5"/>
<proteinExistence type="inferred from homology"/>
<dbReference type="InterPro" id="IPR006597">
    <property type="entry name" value="Sel1-like"/>
</dbReference>
<dbReference type="PANTHER" id="PTHR11102:SF160">
    <property type="entry name" value="ERAD-ASSOCIATED E3 UBIQUITIN-PROTEIN LIGASE COMPONENT HRD3"/>
    <property type="match status" value="1"/>
</dbReference>
<dbReference type="PANTHER" id="PTHR11102">
    <property type="entry name" value="SEL-1-LIKE PROTEIN"/>
    <property type="match status" value="1"/>
</dbReference>
<reference evidence="2 3" key="1">
    <citation type="journal article" date="2019" name="Environ. Microbiol.">
        <title>At the nexus of three kingdoms: the genome of the mycorrhizal fungus Gigaspora margarita provides insights into plant, endobacterial and fungal interactions.</title>
        <authorList>
            <person name="Venice F."/>
            <person name="Ghignone S."/>
            <person name="Salvioli di Fossalunga A."/>
            <person name="Amselem J."/>
            <person name="Novero M."/>
            <person name="Xianan X."/>
            <person name="Sedzielewska Toro K."/>
            <person name="Morin E."/>
            <person name="Lipzen A."/>
            <person name="Grigoriev I.V."/>
            <person name="Henrissat B."/>
            <person name="Martin F.M."/>
            <person name="Bonfante P."/>
        </authorList>
    </citation>
    <scope>NUCLEOTIDE SEQUENCE [LARGE SCALE GENOMIC DNA]</scope>
    <source>
        <strain evidence="2 3">BEG34</strain>
    </source>
</reference>
<keyword evidence="3" id="KW-1185">Reference proteome</keyword>
<gene>
    <name evidence="2" type="ORF">F8M41_004368</name>
</gene>
<dbReference type="OrthoDB" id="2384430at2759"/>
<evidence type="ECO:0000313" key="2">
    <source>
        <dbReference type="EMBL" id="KAF0437538.1"/>
    </source>
</evidence>
<dbReference type="InterPro" id="IPR050767">
    <property type="entry name" value="Sel1_AlgK"/>
</dbReference>
<evidence type="ECO:0000313" key="3">
    <source>
        <dbReference type="Proteomes" id="UP000439903"/>
    </source>
</evidence>
<name>A0A8H4A6Q5_GIGMA</name>
<sequence>MDFQQVLTLAEHGDSGLQCIIGAYYNAGINVPKDDKKAFEWYLKSAKGGNSDGQCFLASCYEEGVSKDHNKAFEWFLKSAEGGDSFGQLNVGFYYGTGVGTFKDEKKAFEWHLKSAEGGNPKAQFNIAQYYRNDRSSQMIQNVL</sequence>
<organism evidence="2 3">
    <name type="scientific">Gigaspora margarita</name>
    <dbReference type="NCBI Taxonomy" id="4874"/>
    <lineage>
        <taxon>Eukaryota</taxon>
        <taxon>Fungi</taxon>
        <taxon>Fungi incertae sedis</taxon>
        <taxon>Mucoromycota</taxon>
        <taxon>Glomeromycotina</taxon>
        <taxon>Glomeromycetes</taxon>
        <taxon>Diversisporales</taxon>
        <taxon>Gigasporaceae</taxon>
        <taxon>Gigaspora</taxon>
    </lineage>
</organism>
<dbReference type="Proteomes" id="UP000439903">
    <property type="component" value="Unassembled WGS sequence"/>
</dbReference>
<accession>A0A8H4A6Q5</accession>
<comment type="caution">
    <text evidence="2">The sequence shown here is derived from an EMBL/GenBank/DDBJ whole genome shotgun (WGS) entry which is preliminary data.</text>
</comment>
<dbReference type="SMART" id="SM00671">
    <property type="entry name" value="SEL1"/>
    <property type="match status" value="3"/>
</dbReference>
<dbReference type="InterPro" id="IPR011990">
    <property type="entry name" value="TPR-like_helical_dom_sf"/>
</dbReference>
<evidence type="ECO:0000256" key="1">
    <source>
        <dbReference type="ARBA" id="ARBA00038101"/>
    </source>
</evidence>
<protein>
    <submittedName>
        <fullName evidence="2">HCP-like protein</fullName>
    </submittedName>
</protein>
<dbReference type="SUPFAM" id="SSF81901">
    <property type="entry name" value="HCP-like"/>
    <property type="match status" value="1"/>
</dbReference>
<dbReference type="Pfam" id="PF08238">
    <property type="entry name" value="Sel1"/>
    <property type="match status" value="3"/>
</dbReference>
<dbReference type="Gene3D" id="1.25.40.10">
    <property type="entry name" value="Tetratricopeptide repeat domain"/>
    <property type="match status" value="1"/>
</dbReference>
<comment type="similarity">
    <text evidence="1">Belongs to the sel-1 family.</text>
</comment>